<evidence type="ECO:0000256" key="6">
    <source>
        <dbReference type="ARBA" id="ARBA00023136"/>
    </source>
</evidence>
<feature type="transmembrane region" description="Helical" evidence="7">
    <location>
        <begin position="134"/>
        <end position="157"/>
    </location>
</feature>
<feature type="transmembrane region" description="Helical" evidence="7">
    <location>
        <begin position="207"/>
        <end position="233"/>
    </location>
</feature>
<comment type="caution">
    <text evidence="10">The sequence shown here is derived from an EMBL/GenBank/DDBJ whole genome shotgun (WGS) entry which is preliminary data.</text>
</comment>
<evidence type="ECO:0000313" key="11">
    <source>
        <dbReference type="Proteomes" id="UP000316252"/>
    </source>
</evidence>
<keyword evidence="2 7" id="KW-0813">Transport</keyword>
<feature type="compositionally biased region" description="Basic residues" evidence="8">
    <location>
        <begin position="22"/>
        <end position="34"/>
    </location>
</feature>
<dbReference type="EMBL" id="VHQG01000001">
    <property type="protein sequence ID" value="TPW77536.1"/>
    <property type="molecule type" value="Genomic_DNA"/>
</dbReference>
<feature type="compositionally biased region" description="Low complexity" evidence="8">
    <location>
        <begin position="1"/>
        <end position="17"/>
    </location>
</feature>
<feature type="region of interest" description="Disordered" evidence="8">
    <location>
        <begin position="1"/>
        <end position="34"/>
    </location>
</feature>
<keyword evidence="3" id="KW-1003">Cell membrane</keyword>
<evidence type="ECO:0000313" key="10">
    <source>
        <dbReference type="EMBL" id="TPW77536.1"/>
    </source>
</evidence>
<accession>A0A506Y4M0</accession>
<dbReference type="GO" id="GO:0005886">
    <property type="term" value="C:plasma membrane"/>
    <property type="evidence" value="ECO:0007669"/>
    <property type="project" value="UniProtKB-SubCell"/>
</dbReference>
<protein>
    <submittedName>
        <fullName evidence="10">Carbohydrate ABC transporter permease</fullName>
    </submittedName>
</protein>
<dbReference type="InterPro" id="IPR000515">
    <property type="entry name" value="MetI-like"/>
</dbReference>
<evidence type="ECO:0000256" key="4">
    <source>
        <dbReference type="ARBA" id="ARBA00022692"/>
    </source>
</evidence>
<organism evidence="10 11">
    <name type="scientific">Schumannella soli</name>
    <dbReference type="NCBI Taxonomy" id="2590779"/>
    <lineage>
        <taxon>Bacteria</taxon>
        <taxon>Bacillati</taxon>
        <taxon>Actinomycetota</taxon>
        <taxon>Actinomycetes</taxon>
        <taxon>Micrococcales</taxon>
        <taxon>Microbacteriaceae</taxon>
        <taxon>Schumannella</taxon>
    </lineage>
</organism>
<evidence type="ECO:0000256" key="7">
    <source>
        <dbReference type="RuleBase" id="RU363032"/>
    </source>
</evidence>
<gene>
    <name evidence="10" type="ORF">FJ657_02330</name>
</gene>
<keyword evidence="11" id="KW-1185">Reference proteome</keyword>
<comment type="subcellular location">
    <subcellularLocation>
        <location evidence="1 7">Cell membrane</location>
        <topology evidence="1 7">Multi-pass membrane protein</topology>
    </subcellularLocation>
</comment>
<proteinExistence type="inferred from homology"/>
<feature type="transmembrane region" description="Helical" evidence="7">
    <location>
        <begin position="163"/>
        <end position="186"/>
    </location>
</feature>
<keyword evidence="5 7" id="KW-1133">Transmembrane helix</keyword>
<dbReference type="InterPro" id="IPR050901">
    <property type="entry name" value="BP-dep_ABC_trans_perm"/>
</dbReference>
<dbReference type="PROSITE" id="PS50928">
    <property type="entry name" value="ABC_TM1"/>
    <property type="match status" value="1"/>
</dbReference>
<feature type="transmembrane region" description="Helical" evidence="7">
    <location>
        <begin position="272"/>
        <end position="290"/>
    </location>
</feature>
<dbReference type="PANTHER" id="PTHR32243:SF18">
    <property type="entry name" value="INNER MEMBRANE ABC TRANSPORTER PERMEASE PROTEIN YCJP"/>
    <property type="match status" value="1"/>
</dbReference>
<dbReference type="CDD" id="cd06261">
    <property type="entry name" value="TM_PBP2"/>
    <property type="match status" value="1"/>
</dbReference>
<sequence length="305" mass="32638">MTDTLARPAPGAIAPAPNREPRRPRRRRAHTRHRAGKVVARIGAVLIGVFAVVPVAWTVLASFKGSTEIFESPPTILPADPTLASYAYVLSRGAFGSWVLNSVIVAILTVGLGLVIGILGGYALSRFAIRGKRAILIALVMTQMFPSVLLIIPLFWLVSTTGLYDSVGALVVAGVSSSAPLGVWLMKTAFDEIPREFDEAARIDGAGWFRALFTVVLPAARPGVVATGIFLFIGAWEEFIFALTFTSSDDRRTLPVGLSQLSSAFEVHWNDVSAMSVLVLLPSLLLFVFIQRWLLGGAIAGGVKG</sequence>
<feature type="transmembrane region" description="Helical" evidence="7">
    <location>
        <begin position="38"/>
        <end position="60"/>
    </location>
</feature>
<dbReference type="InterPro" id="IPR035906">
    <property type="entry name" value="MetI-like_sf"/>
</dbReference>
<reference evidence="10 11" key="1">
    <citation type="submission" date="2019-06" db="EMBL/GenBank/DDBJ databases">
        <authorList>
            <person name="Li F."/>
        </authorList>
    </citation>
    <scope>NUCLEOTIDE SEQUENCE [LARGE SCALE GENOMIC DNA]</scope>
    <source>
        <strain evidence="10 11">10F1D-1</strain>
    </source>
</reference>
<evidence type="ECO:0000256" key="2">
    <source>
        <dbReference type="ARBA" id="ARBA00022448"/>
    </source>
</evidence>
<dbReference type="GO" id="GO:0055085">
    <property type="term" value="P:transmembrane transport"/>
    <property type="evidence" value="ECO:0007669"/>
    <property type="project" value="InterPro"/>
</dbReference>
<dbReference type="OrthoDB" id="3569827at2"/>
<dbReference type="PANTHER" id="PTHR32243">
    <property type="entry name" value="MALTOSE TRANSPORT SYSTEM PERMEASE-RELATED"/>
    <property type="match status" value="1"/>
</dbReference>
<evidence type="ECO:0000256" key="8">
    <source>
        <dbReference type="SAM" id="MobiDB-lite"/>
    </source>
</evidence>
<comment type="similarity">
    <text evidence="7">Belongs to the binding-protein-dependent transport system permease family.</text>
</comment>
<evidence type="ECO:0000256" key="1">
    <source>
        <dbReference type="ARBA" id="ARBA00004651"/>
    </source>
</evidence>
<feature type="transmembrane region" description="Helical" evidence="7">
    <location>
        <begin position="98"/>
        <end position="122"/>
    </location>
</feature>
<name>A0A506Y4M0_9MICO</name>
<evidence type="ECO:0000256" key="5">
    <source>
        <dbReference type="ARBA" id="ARBA00022989"/>
    </source>
</evidence>
<dbReference type="Proteomes" id="UP000316252">
    <property type="component" value="Unassembled WGS sequence"/>
</dbReference>
<dbReference type="Gene3D" id="1.10.3720.10">
    <property type="entry name" value="MetI-like"/>
    <property type="match status" value="1"/>
</dbReference>
<dbReference type="Pfam" id="PF00528">
    <property type="entry name" value="BPD_transp_1"/>
    <property type="match status" value="1"/>
</dbReference>
<dbReference type="SUPFAM" id="SSF161098">
    <property type="entry name" value="MetI-like"/>
    <property type="match status" value="1"/>
</dbReference>
<feature type="domain" description="ABC transmembrane type-1" evidence="9">
    <location>
        <begin position="99"/>
        <end position="290"/>
    </location>
</feature>
<keyword evidence="6 7" id="KW-0472">Membrane</keyword>
<evidence type="ECO:0000256" key="3">
    <source>
        <dbReference type="ARBA" id="ARBA00022475"/>
    </source>
</evidence>
<keyword evidence="4 7" id="KW-0812">Transmembrane</keyword>
<dbReference type="AlphaFoldDB" id="A0A506Y4M0"/>
<evidence type="ECO:0000259" key="9">
    <source>
        <dbReference type="PROSITE" id="PS50928"/>
    </source>
</evidence>